<feature type="compositionally biased region" description="Basic residues" evidence="1">
    <location>
        <begin position="24"/>
        <end position="33"/>
    </location>
</feature>
<feature type="compositionally biased region" description="Basic residues" evidence="1">
    <location>
        <begin position="83"/>
        <end position="95"/>
    </location>
</feature>
<reference evidence="2" key="1">
    <citation type="submission" date="2019-08" db="EMBL/GenBank/DDBJ databases">
        <authorList>
            <person name="Kucharzyk K."/>
            <person name="Murdoch R.W."/>
            <person name="Higgins S."/>
            <person name="Loffler F."/>
        </authorList>
    </citation>
    <scope>NUCLEOTIDE SEQUENCE</scope>
</reference>
<organism evidence="2">
    <name type="scientific">bioreactor metagenome</name>
    <dbReference type="NCBI Taxonomy" id="1076179"/>
    <lineage>
        <taxon>unclassified sequences</taxon>
        <taxon>metagenomes</taxon>
        <taxon>ecological metagenomes</taxon>
    </lineage>
</organism>
<feature type="compositionally biased region" description="Basic and acidic residues" evidence="1">
    <location>
        <begin position="220"/>
        <end position="236"/>
    </location>
</feature>
<protein>
    <submittedName>
        <fullName evidence="2">Uncharacterized protein</fullName>
    </submittedName>
</protein>
<comment type="caution">
    <text evidence="2">The sequence shown here is derived from an EMBL/GenBank/DDBJ whole genome shotgun (WGS) entry which is preliminary data.</text>
</comment>
<gene>
    <name evidence="2" type="ORF">SDC9_173951</name>
</gene>
<feature type="compositionally biased region" description="Basic and acidic residues" evidence="1">
    <location>
        <begin position="108"/>
        <end position="121"/>
    </location>
</feature>
<accession>A0A645GJW3</accession>
<feature type="compositionally biased region" description="Basic residues" evidence="1">
    <location>
        <begin position="152"/>
        <end position="165"/>
    </location>
</feature>
<dbReference type="AlphaFoldDB" id="A0A645GJW3"/>
<sequence>MGGRADAHLARRRRRHPAPGQHDPRRRWRRHHAGAQGRAVREGGRGAAGGRGPRLRRVPGLPGAAARIPRTGRQEVDRDRRVDSRRHRGDHHRRAAVVPALGRRRSGVPRDQRQRLGHQEQVRQYLRLPPQPDRRNQARARRDALRQDGHGLRIRRRRQRVRRGAAQRTRPGDGQRDRPDLRASGLHGGFPGLHGRGCAPLCRPLRHHHRQLPDHHRRTHVEDEGPGDRLQHRPLR</sequence>
<feature type="compositionally biased region" description="Basic and acidic residues" evidence="1">
    <location>
        <begin position="170"/>
        <end position="181"/>
    </location>
</feature>
<dbReference type="EMBL" id="VSSQ01076080">
    <property type="protein sequence ID" value="MPN26526.1"/>
    <property type="molecule type" value="Genomic_DNA"/>
</dbReference>
<feature type="compositionally biased region" description="Basic and acidic residues" evidence="1">
    <location>
        <begin position="72"/>
        <end position="82"/>
    </location>
</feature>
<proteinExistence type="predicted"/>
<name>A0A645GJW3_9ZZZZ</name>
<evidence type="ECO:0000256" key="1">
    <source>
        <dbReference type="SAM" id="MobiDB-lite"/>
    </source>
</evidence>
<feature type="region of interest" description="Disordered" evidence="1">
    <location>
        <begin position="210"/>
        <end position="236"/>
    </location>
</feature>
<feature type="compositionally biased region" description="Basic residues" evidence="1">
    <location>
        <begin position="210"/>
        <end position="219"/>
    </location>
</feature>
<feature type="region of interest" description="Disordered" evidence="1">
    <location>
        <begin position="1"/>
        <end position="191"/>
    </location>
</feature>
<feature type="compositionally biased region" description="Basic and acidic residues" evidence="1">
    <location>
        <begin position="132"/>
        <end position="151"/>
    </location>
</feature>
<evidence type="ECO:0000313" key="2">
    <source>
        <dbReference type="EMBL" id="MPN26526.1"/>
    </source>
</evidence>